<dbReference type="PROSITE" id="PS51257">
    <property type="entry name" value="PROKAR_LIPOPROTEIN"/>
    <property type="match status" value="1"/>
</dbReference>
<dbReference type="RefSeq" id="WP_264198160.1">
    <property type="nucleotide sequence ID" value="NZ_BMUA01000003.1"/>
</dbReference>
<evidence type="ECO:0000313" key="2">
    <source>
        <dbReference type="EMBL" id="GHI38324.1"/>
    </source>
</evidence>
<dbReference type="Proteomes" id="UP001050808">
    <property type="component" value="Unassembled WGS sequence"/>
</dbReference>
<comment type="caution">
    <text evidence="2">The sequence shown here is derived from an EMBL/GenBank/DDBJ whole genome shotgun (WGS) entry which is preliminary data.</text>
</comment>
<dbReference type="Pfam" id="PF18966">
    <property type="entry name" value="Lipoprotein_23"/>
    <property type="match status" value="1"/>
</dbReference>
<organism evidence="2 3">
    <name type="scientific">Streptomyces violascens</name>
    <dbReference type="NCBI Taxonomy" id="67381"/>
    <lineage>
        <taxon>Bacteria</taxon>
        <taxon>Bacillati</taxon>
        <taxon>Actinomycetota</taxon>
        <taxon>Actinomycetes</taxon>
        <taxon>Kitasatosporales</taxon>
        <taxon>Streptomycetaceae</taxon>
        <taxon>Streptomyces</taxon>
    </lineage>
</organism>
<gene>
    <name evidence="2" type="ORF">Sviol_27320</name>
</gene>
<proteinExistence type="predicted"/>
<name>A0ABQ3QM44_9ACTN</name>
<evidence type="ECO:0000256" key="1">
    <source>
        <dbReference type="SAM" id="MobiDB-lite"/>
    </source>
</evidence>
<reference evidence="2" key="1">
    <citation type="submission" date="2024-05" db="EMBL/GenBank/DDBJ databases">
        <title>Whole genome shotgun sequence of Streptomyces violascens NBRC 12920.</title>
        <authorList>
            <person name="Komaki H."/>
            <person name="Tamura T."/>
        </authorList>
    </citation>
    <scope>NUCLEOTIDE SEQUENCE</scope>
    <source>
        <strain evidence="2">NBRC 12920</strain>
    </source>
</reference>
<protein>
    <recommendedName>
        <fullName evidence="4">Lipoprotein</fullName>
    </recommendedName>
</protein>
<feature type="region of interest" description="Disordered" evidence="1">
    <location>
        <begin position="23"/>
        <end position="72"/>
    </location>
</feature>
<evidence type="ECO:0000313" key="3">
    <source>
        <dbReference type="Proteomes" id="UP001050808"/>
    </source>
</evidence>
<sequence length="230" mass="23741">MMRNAVRGAVAAALVAAVLTGCGEEKESTAAQGPSQSPAQVPSQSPSASAKPSEKPSPSQGGDSTAKDGKVGAAGSACTLPASFDLAPQWKPKPVHVEADSPVAGLAKKGPFTMACEIDAKPAGNIGFLRAWTEDAKSGTPRAALEAYVGADKTASKATYKEIKAGTLPAAEVTYETYSKLLDRSKRETALAVVTPKGTLVLHLGGWDTEEHQEMLPAYELAKTSMRATS</sequence>
<dbReference type="EMBL" id="BNDY01000006">
    <property type="protein sequence ID" value="GHI38324.1"/>
    <property type="molecule type" value="Genomic_DNA"/>
</dbReference>
<dbReference type="InterPro" id="IPR044058">
    <property type="entry name" value="Lipoprotein_23"/>
</dbReference>
<keyword evidence="3" id="KW-1185">Reference proteome</keyword>
<evidence type="ECO:0008006" key="4">
    <source>
        <dbReference type="Google" id="ProtNLM"/>
    </source>
</evidence>
<accession>A0ABQ3QM44</accession>
<feature type="compositionally biased region" description="Low complexity" evidence="1">
    <location>
        <begin position="29"/>
        <end position="60"/>
    </location>
</feature>